<gene>
    <name evidence="2" type="ordered locus">Tmz1t_0018</name>
</gene>
<reference evidence="3" key="1">
    <citation type="submission" date="2009-05" db="EMBL/GenBank/DDBJ databases">
        <title>Complete sequence of chromosome of Thauera sp. MZ1T.</title>
        <authorList>
            <consortium name="US DOE Joint Genome Institute"/>
            <person name="Lucas S."/>
            <person name="Copeland A."/>
            <person name="Lapidus A."/>
            <person name="Glavina del Rio T."/>
            <person name="Dalin E."/>
            <person name="Tice H."/>
            <person name="Bruce D."/>
            <person name="Goodwin L."/>
            <person name="Pitluck S."/>
            <person name="Sims D."/>
            <person name="Brettin T."/>
            <person name="Detter J.C."/>
            <person name="Han C."/>
            <person name="Larimer F."/>
            <person name="Land M."/>
            <person name="Hauser L."/>
            <person name="Kyrpides N."/>
            <person name="Mikhailova N."/>
            <person name="Sayler G.S."/>
        </authorList>
    </citation>
    <scope>NUCLEOTIDE SEQUENCE [LARGE SCALE GENOMIC DNA]</scope>
    <source>
        <strain evidence="3">MZ1T</strain>
    </source>
</reference>
<dbReference type="RefSeq" id="WP_012584176.1">
    <property type="nucleotide sequence ID" value="NC_011662.2"/>
</dbReference>
<feature type="domain" description="TniQ" evidence="1">
    <location>
        <begin position="10"/>
        <end position="122"/>
    </location>
</feature>
<dbReference type="OrthoDB" id="9036115at2"/>
<dbReference type="Pfam" id="PF06527">
    <property type="entry name" value="TniQ"/>
    <property type="match status" value="1"/>
</dbReference>
<protein>
    <recommendedName>
        <fullName evidence="1">TniQ domain-containing protein</fullName>
    </recommendedName>
</protein>
<dbReference type="KEGG" id="tmz:Tmz1t_0018"/>
<evidence type="ECO:0000313" key="3">
    <source>
        <dbReference type="Proteomes" id="UP000002186"/>
    </source>
</evidence>
<organism evidence="2 3">
    <name type="scientific">Thauera aminoaromatica</name>
    <dbReference type="NCBI Taxonomy" id="164330"/>
    <lineage>
        <taxon>Bacteria</taxon>
        <taxon>Pseudomonadati</taxon>
        <taxon>Pseudomonadota</taxon>
        <taxon>Betaproteobacteria</taxon>
        <taxon>Rhodocyclales</taxon>
        <taxon>Zoogloeaceae</taxon>
        <taxon>Thauera</taxon>
    </lineage>
</organism>
<dbReference type="eggNOG" id="ENOG5032SHF">
    <property type="taxonomic scope" value="Bacteria"/>
</dbReference>
<reference evidence="2 3" key="2">
    <citation type="journal article" date="2012" name="Stand. Genomic Sci.">
        <title>Complete genome sequence of Thauera aminoaromatica strain MZ1T.</title>
        <authorList>
            <person name="Jiang K."/>
            <person name="Sanseverino J."/>
            <person name="Chauhan A."/>
            <person name="Lucas S."/>
            <person name="Copeland A."/>
            <person name="Lapidus A."/>
            <person name="Del Rio T.G."/>
            <person name="Dalin E."/>
            <person name="Tice H."/>
            <person name="Bruce D."/>
            <person name="Goodwin L."/>
            <person name="Pitluck S."/>
            <person name="Sims D."/>
            <person name="Brettin T."/>
            <person name="Detter J.C."/>
            <person name="Han C."/>
            <person name="Chang Y.J."/>
            <person name="Larimer F."/>
            <person name="Land M."/>
            <person name="Hauser L."/>
            <person name="Kyrpides N.C."/>
            <person name="Mikhailova N."/>
            <person name="Moser S."/>
            <person name="Jegier P."/>
            <person name="Close D."/>
            <person name="Debruyn J.M."/>
            <person name="Wang Y."/>
            <person name="Layton A.C."/>
            <person name="Allen M.S."/>
            <person name="Sayler G.S."/>
        </authorList>
    </citation>
    <scope>NUCLEOTIDE SEQUENCE [LARGE SCALE GENOMIC DNA]</scope>
    <source>
        <strain evidence="2 3">MZ1T</strain>
    </source>
</reference>
<proteinExistence type="predicted"/>
<dbReference type="InterPro" id="IPR009492">
    <property type="entry name" value="TniQ"/>
</dbReference>
<dbReference type="Proteomes" id="UP000002186">
    <property type="component" value="Chromosome"/>
</dbReference>
<dbReference type="HOGENOM" id="CLU_030872_0_0_4"/>
<keyword evidence="3" id="KW-1185">Reference proteome</keyword>
<dbReference type="STRING" id="85643.Tmz1t_0018"/>
<dbReference type="AlphaFoldDB" id="C4ZIC7"/>
<evidence type="ECO:0000313" key="2">
    <source>
        <dbReference type="EMBL" id="ACK52821.2"/>
    </source>
</evidence>
<name>C4ZIC7_THASP</name>
<sequence>MTALIELFPPEPTEGPIEYLRRLSVRNGYSNWRSLVRATGVNPTLNALWKNKPTLIDALGLDPAWLDGVMPPSAEGRGLHDPFFRRTATDPVCPQCLAEGDHLHHAWSHSLVSACPDHGTALIDTCPSCDQPLSPDRFDLATCDCGYPLHEAISPSASPFERWVSARLAGDLRPVDGLPEIGTPEDYSGLGKLLFSLAIRLDPSAKVKAGKTSRPHDLAQTRALIESICPLFEAWPQGFNTHVRDRLVAGNQAVFSPSGRLGAWYMNLHVACRKAKAFAPLWTAFSDAMIDHFDGNLRGQQVLTPSPERERRFVPVAEAARLIGVSGPKLGAALKAGIVAGHVSKQGTAYTLALMDREEVERIRTERARWITANDAAVAAGVPPSVIAHLAEAGLLKNDDEWSQDILKSGPIEKASVETLLEHLKSLVEPREVAETLRFGQLIGRRTTDSKGIRKLYQAIHSGEVRATGYTPGCGLDGLTFATEEIRRYLGSVGLTDGMTLTQLEKVTGWKYEALSHWAERGLLKTIDVLLQGRSARLVTNAALADFRRVWIPVSDLAQAMGTKSSALTAKITQRGIPIHGQLALPSGAKRGGLLQLADLGALIG</sequence>
<accession>C4ZIC7</accession>
<evidence type="ECO:0000259" key="1">
    <source>
        <dbReference type="Pfam" id="PF06527"/>
    </source>
</evidence>
<dbReference type="EMBL" id="CP001281">
    <property type="protein sequence ID" value="ACK52821.2"/>
    <property type="molecule type" value="Genomic_DNA"/>
</dbReference>